<dbReference type="PROSITE" id="PS50102">
    <property type="entry name" value="RRM"/>
    <property type="match status" value="1"/>
</dbReference>
<protein>
    <submittedName>
        <fullName evidence="4">RRM domain-containing protein</fullName>
    </submittedName>
</protein>
<organism evidence="3 4">
    <name type="scientific">Strongyloides papillosus</name>
    <name type="common">Intestinal threadworm</name>
    <dbReference type="NCBI Taxonomy" id="174720"/>
    <lineage>
        <taxon>Eukaryota</taxon>
        <taxon>Metazoa</taxon>
        <taxon>Ecdysozoa</taxon>
        <taxon>Nematoda</taxon>
        <taxon>Chromadorea</taxon>
        <taxon>Rhabditida</taxon>
        <taxon>Tylenchina</taxon>
        <taxon>Panagrolaimomorpha</taxon>
        <taxon>Strongyloidoidea</taxon>
        <taxon>Strongyloididae</taxon>
        <taxon>Strongyloides</taxon>
    </lineage>
</organism>
<feature type="domain" description="RRM" evidence="2">
    <location>
        <begin position="21"/>
        <end position="101"/>
    </location>
</feature>
<dbReference type="AlphaFoldDB" id="A0A0N5BAX4"/>
<evidence type="ECO:0000313" key="3">
    <source>
        <dbReference type="Proteomes" id="UP000046392"/>
    </source>
</evidence>
<sequence>MVKSVKKIVKAAAQVAKTYKNVVMVRNLQWFSGPREIISSLEKFGKIDEVRFFENDQTVGNGGKAMVKFENVESVDKVLRASNIKIDGVPVKIMELQNQNK</sequence>
<reference evidence="4" key="1">
    <citation type="submission" date="2017-02" db="UniProtKB">
        <authorList>
            <consortium name="WormBaseParasite"/>
        </authorList>
    </citation>
    <scope>IDENTIFICATION</scope>
</reference>
<dbReference type="InterPro" id="IPR035979">
    <property type="entry name" value="RBD_domain_sf"/>
</dbReference>
<proteinExistence type="predicted"/>
<dbReference type="InterPro" id="IPR000504">
    <property type="entry name" value="RRM_dom"/>
</dbReference>
<dbReference type="Proteomes" id="UP000046392">
    <property type="component" value="Unplaced"/>
</dbReference>
<dbReference type="Pfam" id="PF00076">
    <property type="entry name" value="RRM_1"/>
    <property type="match status" value="1"/>
</dbReference>
<dbReference type="Gene3D" id="3.30.70.330">
    <property type="match status" value="1"/>
</dbReference>
<dbReference type="InterPro" id="IPR012677">
    <property type="entry name" value="Nucleotide-bd_a/b_plait_sf"/>
</dbReference>
<accession>A0A0N5BAX4</accession>
<evidence type="ECO:0000256" key="1">
    <source>
        <dbReference type="PROSITE-ProRule" id="PRU00176"/>
    </source>
</evidence>
<keyword evidence="1" id="KW-0694">RNA-binding</keyword>
<dbReference type="WBParaSite" id="SPAL_0000318800.1">
    <property type="protein sequence ID" value="SPAL_0000318800.1"/>
    <property type="gene ID" value="SPAL_0000318800"/>
</dbReference>
<name>A0A0N5BAX4_STREA</name>
<evidence type="ECO:0000313" key="4">
    <source>
        <dbReference type="WBParaSite" id="SPAL_0000318800.1"/>
    </source>
</evidence>
<dbReference type="GO" id="GO:0003723">
    <property type="term" value="F:RNA binding"/>
    <property type="evidence" value="ECO:0007669"/>
    <property type="project" value="UniProtKB-UniRule"/>
</dbReference>
<keyword evidence="3" id="KW-1185">Reference proteome</keyword>
<dbReference type="CDD" id="cd00590">
    <property type="entry name" value="RRM_SF"/>
    <property type="match status" value="1"/>
</dbReference>
<dbReference type="SUPFAM" id="SSF54928">
    <property type="entry name" value="RNA-binding domain, RBD"/>
    <property type="match status" value="1"/>
</dbReference>
<dbReference type="SMART" id="SM00360">
    <property type="entry name" value="RRM"/>
    <property type="match status" value="1"/>
</dbReference>
<evidence type="ECO:0000259" key="2">
    <source>
        <dbReference type="PROSITE" id="PS50102"/>
    </source>
</evidence>